<name>A0AA39KDV7_ARMTA</name>
<dbReference type="GeneID" id="85364296"/>
<sequence>MISFPPELMLRIFGYLEGSRTSLEACCLVCHAWLPLAQPLVFADLSLTRQSQYYSCIRKFTAYPHLTGYVTSLTLGGGKWPGDERQVVSSQPSQPSPLVEPPTLELIRQFTNVRSLKIYGFPSLRKTEIEVLCRFPQMECLEMCNVAFEQPEDLLDLTSQMVGLKSLGIAEISIGESHQAESRRIGSVLHNHVDPVPKRLRHLYLQDITHSLYIFSWLSGSAFDLSGLTELTLLSKCSLETLHREVPQNFPIYVAPFISIVGVGIKHLCLDMELLRPHRPGIKVNHMLDYCISTAALENFTALETLDIRSENPYVVNDASCLHDIQRLLRHVTFRKLWNICIAIHFVLEKPIDFPFYQDLPVWADLDNLLGSPNFPSLLRVVFDIDIDNGHWYFLKDLFTYLSESPKDDDEPDAHATRPVVTENPWPDDPPMMDDVVAMIKERMPTVASRGLLEFCLLVDEDDDGG</sequence>
<comment type="caution">
    <text evidence="2">The sequence shown here is derived from an EMBL/GenBank/DDBJ whole genome shotgun (WGS) entry which is preliminary data.</text>
</comment>
<dbReference type="RefSeq" id="XP_060331403.1">
    <property type="nucleotide sequence ID" value="XM_060480748.1"/>
</dbReference>
<dbReference type="Gene3D" id="3.80.10.10">
    <property type="entry name" value="Ribonuclease Inhibitor"/>
    <property type="match status" value="1"/>
</dbReference>
<feature type="domain" description="F-box" evidence="1">
    <location>
        <begin position="5"/>
        <end position="37"/>
    </location>
</feature>
<dbReference type="InterPro" id="IPR001810">
    <property type="entry name" value="F-box_dom"/>
</dbReference>
<protein>
    <recommendedName>
        <fullName evidence="1">F-box domain-containing protein</fullName>
    </recommendedName>
</protein>
<organism evidence="2 3">
    <name type="scientific">Armillaria tabescens</name>
    <name type="common">Ringless honey mushroom</name>
    <name type="synonym">Agaricus tabescens</name>
    <dbReference type="NCBI Taxonomy" id="1929756"/>
    <lineage>
        <taxon>Eukaryota</taxon>
        <taxon>Fungi</taxon>
        <taxon>Dikarya</taxon>
        <taxon>Basidiomycota</taxon>
        <taxon>Agaricomycotina</taxon>
        <taxon>Agaricomycetes</taxon>
        <taxon>Agaricomycetidae</taxon>
        <taxon>Agaricales</taxon>
        <taxon>Marasmiineae</taxon>
        <taxon>Physalacriaceae</taxon>
        <taxon>Desarmillaria</taxon>
    </lineage>
</organism>
<dbReference type="EMBL" id="JAUEPS010000015">
    <property type="protein sequence ID" value="KAK0459177.1"/>
    <property type="molecule type" value="Genomic_DNA"/>
</dbReference>
<proteinExistence type="predicted"/>
<dbReference type="Pfam" id="PF12937">
    <property type="entry name" value="F-box-like"/>
    <property type="match status" value="1"/>
</dbReference>
<dbReference type="SUPFAM" id="SSF52047">
    <property type="entry name" value="RNI-like"/>
    <property type="match status" value="1"/>
</dbReference>
<dbReference type="InterPro" id="IPR036047">
    <property type="entry name" value="F-box-like_dom_sf"/>
</dbReference>
<dbReference type="Proteomes" id="UP001175211">
    <property type="component" value="Unassembled WGS sequence"/>
</dbReference>
<evidence type="ECO:0000313" key="2">
    <source>
        <dbReference type="EMBL" id="KAK0459177.1"/>
    </source>
</evidence>
<evidence type="ECO:0000313" key="3">
    <source>
        <dbReference type="Proteomes" id="UP001175211"/>
    </source>
</evidence>
<keyword evidence="3" id="KW-1185">Reference proteome</keyword>
<accession>A0AA39KDV7</accession>
<reference evidence="2" key="1">
    <citation type="submission" date="2023-06" db="EMBL/GenBank/DDBJ databases">
        <authorList>
            <consortium name="Lawrence Berkeley National Laboratory"/>
            <person name="Ahrendt S."/>
            <person name="Sahu N."/>
            <person name="Indic B."/>
            <person name="Wong-Bajracharya J."/>
            <person name="Merenyi Z."/>
            <person name="Ke H.-M."/>
            <person name="Monk M."/>
            <person name="Kocsube S."/>
            <person name="Drula E."/>
            <person name="Lipzen A."/>
            <person name="Balint B."/>
            <person name="Henrissat B."/>
            <person name="Andreopoulos B."/>
            <person name="Martin F.M."/>
            <person name="Harder C.B."/>
            <person name="Rigling D."/>
            <person name="Ford K.L."/>
            <person name="Foster G.D."/>
            <person name="Pangilinan J."/>
            <person name="Papanicolaou A."/>
            <person name="Barry K."/>
            <person name="LaButti K."/>
            <person name="Viragh M."/>
            <person name="Koriabine M."/>
            <person name="Yan M."/>
            <person name="Riley R."/>
            <person name="Champramary S."/>
            <person name="Plett K.L."/>
            <person name="Tsai I.J."/>
            <person name="Slot J."/>
            <person name="Sipos G."/>
            <person name="Plett J."/>
            <person name="Nagy L.G."/>
            <person name="Grigoriev I.V."/>
        </authorList>
    </citation>
    <scope>NUCLEOTIDE SEQUENCE</scope>
    <source>
        <strain evidence="2">CCBAS 213</strain>
    </source>
</reference>
<dbReference type="InterPro" id="IPR032675">
    <property type="entry name" value="LRR_dom_sf"/>
</dbReference>
<dbReference type="SUPFAM" id="SSF81383">
    <property type="entry name" value="F-box domain"/>
    <property type="match status" value="1"/>
</dbReference>
<gene>
    <name evidence="2" type="ORF">EV420DRAFT_1763629</name>
</gene>
<evidence type="ECO:0000259" key="1">
    <source>
        <dbReference type="Pfam" id="PF12937"/>
    </source>
</evidence>
<dbReference type="AlphaFoldDB" id="A0AA39KDV7"/>
<dbReference type="Gene3D" id="1.20.1280.50">
    <property type="match status" value="1"/>
</dbReference>